<dbReference type="InterPro" id="IPR005252">
    <property type="entry name" value="CoaBC"/>
</dbReference>
<reference evidence="8 9" key="1">
    <citation type="submission" date="2018-06" db="EMBL/GenBank/DDBJ databases">
        <title>Genomic Encyclopedia of Archaeal and Bacterial Type Strains, Phase II (KMG-II): from individual species to whole genera.</title>
        <authorList>
            <person name="Goeker M."/>
        </authorList>
    </citation>
    <scope>NUCLEOTIDE SEQUENCE [LARGE SCALE GENOMIC DNA]</scope>
    <source>
        <strain evidence="8 9">DSM 23241</strain>
    </source>
</reference>
<dbReference type="GO" id="GO:0004632">
    <property type="term" value="F:phosphopantothenate--cysteine ligase activity"/>
    <property type="evidence" value="ECO:0007669"/>
    <property type="project" value="UniProtKB-UniRule"/>
</dbReference>
<dbReference type="GO" id="GO:0046872">
    <property type="term" value="F:metal ion binding"/>
    <property type="evidence" value="ECO:0007669"/>
    <property type="project" value="UniProtKB-KW"/>
</dbReference>
<keyword evidence="3" id="KW-0460">Magnesium</keyword>
<accession>A0A2W7RSH5</accession>
<keyword evidence="5" id="KW-1133">Transmembrane helix</keyword>
<dbReference type="Pfam" id="PF04127">
    <property type="entry name" value="DFP"/>
    <property type="match status" value="1"/>
</dbReference>
<feature type="region of interest" description="Phosphopantothenate--cysteine ligase" evidence="3">
    <location>
        <begin position="188"/>
        <end position="400"/>
    </location>
</feature>
<dbReference type="EC" id="4.1.1.36" evidence="3"/>
<keyword evidence="5" id="KW-0472">Membrane</keyword>
<feature type="transmembrane region" description="Helical" evidence="5">
    <location>
        <begin position="7"/>
        <end position="27"/>
    </location>
</feature>
<dbReference type="Gene3D" id="3.40.50.1950">
    <property type="entry name" value="Flavin prenyltransferase-like"/>
    <property type="match status" value="1"/>
</dbReference>
<name>A0A2W7RSH5_9BACT</name>
<dbReference type="EMBL" id="QKZV01000003">
    <property type="protein sequence ID" value="PZX63643.1"/>
    <property type="molecule type" value="Genomic_DNA"/>
</dbReference>
<keyword evidence="3 4" id="KW-0285">Flavoprotein</keyword>
<dbReference type="GO" id="GO:0015937">
    <property type="term" value="P:coenzyme A biosynthetic process"/>
    <property type="evidence" value="ECO:0007669"/>
    <property type="project" value="UniProtKB-UniRule"/>
</dbReference>
<feature type="domain" description="DNA/pantothenate metabolism flavoprotein C-terminal" evidence="7">
    <location>
        <begin position="183"/>
        <end position="395"/>
    </location>
</feature>
<keyword evidence="9" id="KW-1185">Reference proteome</keyword>
<feature type="domain" description="Flavoprotein" evidence="6">
    <location>
        <begin position="5"/>
        <end position="174"/>
    </location>
</feature>
<dbReference type="PANTHER" id="PTHR14359">
    <property type="entry name" value="HOMO-OLIGOMERIC FLAVIN CONTAINING CYS DECARBOXYLASE FAMILY"/>
    <property type="match status" value="1"/>
</dbReference>
<dbReference type="GO" id="GO:0010181">
    <property type="term" value="F:FMN binding"/>
    <property type="evidence" value="ECO:0007669"/>
    <property type="project" value="UniProtKB-UniRule"/>
</dbReference>
<dbReference type="InterPro" id="IPR003382">
    <property type="entry name" value="Flavoprotein"/>
</dbReference>
<comment type="caution">
    <text evidence="8">The sequence shown here is derived from an EMBL/GenBank/DDBJ whole genome shotgun (WGS) entry which is preliminary data.</text>
</comment>
<keyword evidence="3" id="KW-0479">Metal-binding</keyword>
<comment type="pathway">
    <text evidence="3 4">Cofactor biosynthesis; coenzyme A biosynthesis; CoA from (R)-pantothenate: step 3/5.</text>
</comment>
<evidence type="ECO:0000256" key="2">
    <source>
        <dbReference type="ARBA" id="ARBA00023239"/>
    </source>
</evidence>
<organism evidence="8 9">
    <name type="scientific">Hydrotalea sandarakina</name>
    <dbReference type="NCBI Taxonomy" id="1004304"/>
    <lineage>
        <taxon>Bacteria</taxon>
        <taxon>Pseudomonadati</taxon>
        <taxon>Bacteroidota</taxon>
        <taxon>Chitinophagia</taxon>
        <taxon>Chitinophagales</taxon>
        <taxon>Chitinophagaceae</taxon>
        <taxon>Hydrotalea</taxon>
    </lineage>
</organism>
<dbReference type="GO" id="GO:0071513">
    <property type="term" value="C:phosphopantothenoylcysteine decarboxylase complex"/>
    <property type="evidence" value="ECO:0007669"/>
    <property type="project" value="TreeGrafter"/>
</dbReference>
<dbReference type="AlphaFoldDB" id="A0A2W7RSH5"/>
<keyword evidence="3" id="KW-0511">Multifunctional enzyme</keyword>
<proteinExistence type="inferred from homology"/>
<dbReference type="Gene3D" id="3.40.50.10300">
    <property type="entry name" value="CoaB-like"/>
    <property type="match status" value="1"/>
</dbReference>
<keyword evidence="3 4" id="KW-0436">Ligase</keyword>
<feature type="region of interest" description="Phosphopantothenoylcysteine decarboxylase" evidence="3">
    <location>
        <begin position="1"/>
        <end position="187"/>
    </location>
</feature>
<dbReference type="InterPro" id="IPR007085">
    <property type="entry name" value="DNA/pantothenate-metab_flavo_C"/>
</dbReference>
<dbReference type="PANTHER" id="PTHR14359:SF6">
    <property type="entry name" value="PHOSPHOPANTOTHENOYLCYSTEINE DECARBOXYLASE"/>
    <property type="match status" value="1"/>
</dbReference>
<dbReference type="RefSeq" id="WP_111294427.1">
    <property type="nucleotide sequence ID" value="NZ_QKZV01000003.1"/>
</dbReference>
<dbReference type="SUPFAM" id="SSF52507">
    <property type="entry name" value="Homo-oligomeric flavin-containing Cys decarboxylases, HFCD"/>
    <property type="match status" value="1"/>
</dbReference>
<keyword evidence="5" id="KW-0812">Transmembrane</keyword>
<keyword evidence="1 3" id="KW-0210">Decarboxylase</keyword>
<comment type="catalytic activity">
    <reaction evidence="3 4">
        <text>N-[(R)-4-phosphopantothenoyl]-L-cysteine + H(+) = (R)-4'-phosphopantetheine + CO2</text>
        <dbReference type="Rhea" id="RHEA:16793"/>
        <dbReference type="ChEBI" id="CHEBI:15378"/>
        <dbReference type="ChEBI" id="CHEBI:16526"/>
        <dbReference type="ChEBI" id="CHEBI:59458"/>
        <dbReference type="ChEBI" id="CHEBI:61723"/>
        <dbReference type="EC" id="4.1.1.36"/>
    </reaction>
</comment>
<evidence type="ECO:0000256" key="3">
    <source>
        <dbReference type="HAMAP-Rule" id="MF_02225"/>
    </source>
</evidence>
<dbReference type="UniPathway" id="UPA00241">
    <property type="reaction ID" value="UER00353"/>
</dbReference>
<keyword evidence="3 4" id="KW-0288">FMN</keyword>
<dbReference type="GO" id="GO:0004633">
    <property type="term" value="F:phosphopantothenoylcysteine decarboxylase activity"/>
    <property type="evidence" value="ECO:0007669"/>
    <property type="project" value="UniProtKB-UniRule"/>
</dbReference>
<comment type="catalytic activity">
    <reaction evidence="3 4">
        <text>(R)-4'-phosphopantothenate + L-cysteine + CTP = N-[(R)-4-phosphopantothenoyl]-L-cysteine + CMP + diphosphate + H(+)</text>
        <dbReference type="Rhea" id="RHEA:19397"/>
        <dbReference type="ChEBI" id="CHEBI:10986"/>
        <dbReference type="ChEBI" id="CHEBI:15378"/>
        <dbReference type="ChEBI" id="CHEBI:33019"/>
        <dbReference type="ChEBI" id="CHEBI:35235"/>
        <dbReference type="ChEBI" id="CHEBI:37563"/>
        <dbReference type="ChEBI" id="CHEBI:59458"/>
        <dbReference type="ChEBI" id="CHEBI:60377"/>
        <dbReference type="EC" id="6.3.2.5"/>
    </reaction>
</comment>
<sequence>MLQNKKILIGITGSIAAYKIIGLVRMLTKQGAEVKVIMTPSATKFVSPLVLETLSKNVVLQNLSSASTWANHVELGRWADVFLIAPLSANTLAKMANGICENLLLAVYFSATCPVAVAPAMDEDMWKHPSTKRNLKLLEQDGVAVMPVGYGELASGLVGEGRLAEPENIINFLVAHFFRGHLLQHKKVLVTAGPTYEPIDPVRFVGNHSSGKMGFAIAEACFLQGADVVLVAGPSSEKLNYDEIKRINITTANEMLEQCKTEAPTADIIIMNAAVADFTPVQQATQKIKKEKSESEWQLTLVKTTDILALLGHSKLPHQYVMGFALETENELKNSLEKLNAKKIDSIVLNSLNNAHAGFGFDTNQVTIISKNGNQEVVPLKSKTEVAKEIVVFISKEINA</sequence>
<dbReference type="SUPFAM" id="SSF102645">
    <property type="entry name" value="CoaB-like"/>
    <property type="match status" value="1"/>
</dbReference>
<comment type="function">
    <text evidence="3">Catalyzes two sequential steps in the biosynthesis of coenzyme A. In the first step cysteine is conjugated to 4'-phosphopantothenate to form 4-phosphopantothenoylcysteine. In the second step the latter compound is decarboxylated to form 4'-phosphopantotheine.</text>
</comment>
<evidence type="ECO:0000256" key="4">
    <source>
        <dbReference type="RuleBase" id="RU364078"/>
    </source>
</evidence>
<protein>
    <recommendedName>
        <fullName evidence="3">Coenzyme A biosynthesis bifunctional protein CoaBC</fullName>
    </recommendedName>
    <alternativeName>
        <fullName evidence="3">DNA/pantothenate metabolism flavoprotein</fullName>
    </alternativeName>
    <alternativeName>
        <fullName evidence="3">Phosphopantothenoylcysteine synthetase/decarboxylase</fullName>
        <shortName evidence="3">PPCS-PPCDC</shortName>
    </alternativeName>
    <domain>
        <recommendedName>
            <fullName evidence="3">Phosphopantothenoylcysteine decarboxylase</fullName>
            <shortName evidence="3">PPC decarboxylase</shortName>
            <shortName evidence="3">PPC-DC</shortName>
            <ecNumber evidence="3">4.1.1.36</ecNumber>
        </recommendedName>
        <alternativeName>
            <fullName evidence="3">CoaC</fullName>
        </alternativeName>
    </domain>
    <domain>
        <recommendedName>
            <fullName evidence="3">Phosphopantothenate--cysteine ligase</fullName>
            <ecNumber evidence="3">6.3.2.5</ecNumber>
        </recommendedName>
        <alternativeName>
            <fullName evidence="3">CoaB</fullName>
        </alternativeName>
        <alternativeName>
            <fullName evidence="3">Phosphopantothenoylcysteine synthetase</fullName>
            <shortName evidence="3">PPC synthetase</shortName>
            <shortName evidence="3">PPC-S</shortName>
        </alternativeName>
    </domain>
</protein>
<dbReference type="InterPro" id="IPR036551">
    <property type="entry name" value="Flavin_trans-like"/>
</dbReference>
<dbReference type="Pfam" id="PF02441">
    <property type="entry name" value="Flavoprotein"/>
    <property type="match status" value="1"/>
</dbReference>
<feature type="binding site" evidence="3">
    <location>
        <position position="287"/>
    </location>
    <ligand>
        <name>CTP</name>
        <dbReference type="ChEBI" id="CHEBI:37563"/>
    </ligand>
</feature>
<evidence type="ECO:0000259" key="6">
    <source>
        <dbReference type="Pfam" id="PF02441"/>
    </source>
</evidence>
<dbReference type="Proteomes" id="UP000249720">
    <property type="component" value="Unassembled WGS sequence"/>
</dbReference>
<comment type="similarity">
    <text evidence="3 4">In the N-terminal section; belongs to the HFCD (homo-oligomeric flavin containing Cys decarboxylase) superfamily.</text>
</comment>
<dbReference type="GO" id="GO:0015941">
    <property type="term" value="P:pantothenate catabolic process"/>
    <property type="evidence" value="ECO:0007669"/>
    <property type="project" value="InterPro"/>
</dbReference>
<dbReference type="InterPro" id="IPR035929">
    <property type="entry name" value="CoaB-like_sf"/>
</dbReference>
<dbReference type="NCBIfam" id="TIGR00521">
    <property type="entry name" value="coaBC_dfp"/>
    <property type="match status" value="1"/>
</dbReference>
<comment type="function">
    <text evidence="4">Catalyzes two steps in the biosynthesis of coenzyme A. In the first step cysteine is conjugated to 4'-phosphopantothenate to form 4-phosphopantothenoylcysteine, in the latter compound is decarboxylated to form 4'-phosphopantotheine.</text>
</comment>
<comment type="similarity">
    <text evidence="3 4">In the C-terminal section; belongs to the PPC synthetase family.</text>
</comment>
<feature type="binding site" evidence="3">
    <location>
        <position position="324"/>
    </location>
    <ligand>
        <name>CTP</name>
        <dbReference type="ChEBI" id="CHEBI:37563"/>
    </ligand>
</feature>
<feature type="binding site" evidence="3">
    <location>
        <position position="338"/>
    </location>
    <ligand>
        <name>CTP</name>
        <dbReference type="ChEBI" id="CHEBI:37563"/>
    </ligand>
</feature>
<evidence type="ECO:0000259" key="7">
    <source>
        <dbReference type="Pfam" id="PF04127"/>
    </source>
</evidence>
<dbReference type="OrthoDB" id="9802554at2"/>
<comment type="caution">
    <text evidence="3">Lacks conserved residue(s) required for the propagation of feature annotation.</text>
</comment>
<comment type="cofactor">
    <cofactor evidence="3">
        <name>Mg(2+)</name>
        <dbReference type="ChEBI" id="CHEBI:18420"/>
    </cofactor>
</comment>
<evidence type="ECO:0000313" key="9">
    <source>
        <dbReference type="Proteomes" id="UP000249720"/>
    </source>
</evidence>
<evidence type="ECO:0000313" key="8">
    <source>
        <dbReference type="EMBL" id="PZX63643.1"/>
    </source>
</evidence>
<feature type="binding site" evidence="3">
    <location>
        <position position="277"/>
    </location>
    <ligand>
        <name>CTP</name>
        <dbReference type="ChEBI" id="CHEBI:37563"/>
    </ligand>
</feature>
<comment type="pathway">
    <text evidence="3 4">Cofactor biosynthesis; coenzyme A biosynthesis; CoA from (R)-pantothenate: step 2/5.</text>
</comment>
<evidence type="ECO:0000256" key="5">
    <source>
        <dbReference type="SAM" id="Phobius"/>
    </source>
</evidence>
<comment type="cofactor">
    <cofactor evidence="3">
        <name>FMN</name>
        <dbReference type="ChEBI" id="CHEBI:58210"/>
    </cofactor>
    <text evidence="3">Binds 1 FMN per subunit.</text>
</comment>
<gene>
    <name evidence="3" type="primary">coaBC</name>
    <name evidence="8" type="ORF">LX80_01294</name>
</gene>
<evidence type="ECO:0000256" key="1">
    <source>
        <dbReference type="ARBA" id="ARBA00022793"/>
    </source>
</evidence>
<dbReference type="HAMAP" id="MF_02225">
    <property type="entry name" value="CoaBC"/>
    <property type="match status" value="1"/>
</dbReference>
<dbReference type="EC" id="6.3.2.5" evidence="3"/>
<feature type="binding site" evidence="3">
    <location>
        <position position="342"/>
    </location>
    <ligand>
        <name>CTP</name>
        <dbReference type="ChEBI" id="CHEBI:37563"/>
    </ligand>
</feature>
<keyword evidence="2 3" id="KW-0456">Lyase</keyword>